<dbReference type="KEGG" id="dru:Desru_3429"/>
<evidence type="ECO:0000256" key="1">
    <source>
        <dbReference type="SAM" id="Phobius"/>
    </source>
</evidence>
<dbReference type="Proteomes" id="UP000009234">
    <property type="component" value="Chromosome"/>
</dbReference>
<keyword evidence="1" id="KW-0472">Membrane</keyword>
<dbReference type="HOGENOM" id="CLU_2698663_0_0_9"/>
<keyword evidence="1" id="KW-1133">Transmembrane helix</keyword>
<reference evidence="2 3" key="2">
    <citation type="journal article" date="2012" name="Stand. Genomic Sci.">
        <title>Complete genome sequence of the sulfate-reducing firmicute Desulfotomaculum ruminis type strain (DL(T)).</title>
        <authorList>
            <person name="Spring S."/>
            <person name="Visser M."/>
            <person name="Lu M."/>
            <person name="Copeland A."/>
            <person name="Lapidus A."/>
            <person name="Lucas S."/>
            <person name="Cheng J.F."/>
            <person name="Han C."/>
            <person name="Tapia R."/>
            <person name="Goodwin L.A."/>
            <person name="Pitluck S."/>
            <person name="Ivanova N."/>
            <person name="Land M."/>
            <person name="Hauser L."/>
            <person name="Larimer F."/>
            <person name="Rohde M."/>
            <person name="Goker M."/>
            <person name="Detter J.C."/>
            <person name="Kyrpides N.C."/>
            <person name="Woyke T."/>
            <person name="Schaap P.J."/>
            <person name="Plugge C.M."/>
            <person name="Muyzer G."/>
            <person name="Kuever J."/>
            <person name="Pereira I.A."/>
            <person name="Parshina S.N."/>
            <person name="Bernier-Latmani R."/>
            <person name="Stams A.J."/>
            <person name="Klenk H.P."/>
        </authorList>
    </citation>
    <scope>NUCLEOTIDE SEQUENCE [LARGE SCALE GENOMIC DNA]</scope>
    <source>
        <strain evidence="3">ATCC 23193 / DSM 2154 / NCIB 8452 / DL</strain>
    </source>
</reference>
<keyword evidence="3" id="KW-1185">Reference proteome</keyword>
<dbReference type="RefSeq" id="WP_013843378.1">
    <property type="nucleotide sequence ID" value="NC_015589.1"/>
</dbReference>
<evidence type="ECO:0000313" key="3">
    <source>
        <dbReference type="Proteomes" id="UP000009234"/>
    </source>
</evidence>
<reference evidence="3" key="1">
    <citation type="submission" date="2011-05" db="EMBL/GenBank/DDBJ databases">
        <title>Complete sequence of Desulfotomaculum ruminis DSM 2154.</title>
        <authorList>
            <person name="Lucas S."/>
            <person name="Copeland A."/>
            <person name="Lapidus A."/>
            <person name="Cheng J.-F."/>
            <person name="Goodwin L."/>
            <person name="Pitluck S."/>
            <person name="Lu M."/>
            <person name="Detter J.C."/>
            <person name="Han C."/>
            <person name="Tapia R."/>
            <person name="Land M."/>
            <person name="Hauser L."/>
            <person name="Kyrpides N."/>
            <person name="Ivanova N."/>
            <person name="Mikhailova N."/>
            <person name="Pagani I."/>
            <person name="Stams A.J.M."/>
            <person name="Plugge C.M."/>
            <person name="Muyzer G."/>
            <person name="Kuever J."/>
            <person name="Parshina S.N."/>
            <person name="Ivanova A.E."/>
            <person name="Nazina T.N."/>
            <person name="Brambilla E."/>
            <person name="Spring S."/>
            <person name="Klenk H.-P."/>
            <person name="Woyke T."/>
        </authorList>
    </citation>
    <scope>NUCLEOTIDE SEQUENCE [LARGE SCALE GENOMIC DNA]</scope>
    <source>
        <strain evidence="3">ATCC 23193 / DSM 2154 / NCIB 8452 / DL</strain>
    </source>
</reference>
<proteinExistence type="predicted"/>
<feature type="transmembrane region" description="Helical" evidence="1">
    <location>
        <begin position="52"/>
        <end position="69"/>
    </location>
</feature>
<protein>
    <submittedName>
        <fullName evidence="2">Uncharacterized protein</fullName>
    </submittedName>
</protein>
<dbReference type="OrthoDB" id="1787437at2"/>
<gene>
    <name evidence="2" type="ordered locus">Desru_3429</name>
</gene>
<sequence length="73" mass="8882">MTENGRTRGKVIEFTPRKRPKLKKLDYVDPEQKKLREKRQRQRQISLNRDKTLRYVGIFIGLCFLVFILKELF</sequence>
<dbReference type="AlphaFoldDB" id="F6DLJ0"/>
<evidence type="ECO:0000313" key="2">
    <source>
        <dbReference type="EMBL" id="AEG61632.1"/>
    </source>
</evidence>
<organism evidence="2 3">
    <name type="scientific">Desulforamulus ruminis (strain ATCC 23193 / DSM 2154 / NCIMB 8452 / DL)</name>
    <name type="common">Desulfotomaculum ruminis</name>
    <dbReference type="NCBI Taxonomy" id="696281"/>
    <lineage>
        <taxon>Bacteria</taxon>
        <taxon>Bacillati</taxon>
        <taxon>Bacillota</taxon>
        <taxon>Clostridia</taxon>
        <taxon>Eubacteriales</taxon>
        <taxon>Peptococcaceae</taxon>
        <taxon>Desulforamulus</taxon>
    </lineage>
</organism>
<accession>F6DLJ0</accession>
<dbReference type="EMBL" id="CP002780">
    <property type="protein sequence ID" value="AEG61632.1"/>
    <property type="molecule type" value="Genomic_DNA"/>
</dbReference>
<keyword evidence="1" id="KW-0812">Transmembrane</keyword>
<name>F6DLJ0_DESRL</name>